<reference evidence="1" key="1">
    <citation type="journal article" date="2012" name="PLoS ONE">
        <title>Gene sets for utilization of primary and secondary nutrition supplies in the distal gut of endangered iberian lynx.</title>
        <authorList>
            <person name="Alcaide M."/>
            <person name="Messina E."/>
            <person name="Richter M."/>
            <person name="Bargiela R."/>
            <person name="Peplies J."/>
            <person name="Huws S.A."/>
            <person name="Newbold C.J."/>
            <person name="Golyshin P.N."/>
            <person name="Simon M.A."/>
            <person name="Lopez G."/>
            <person name="Yakimov M.M."/>
            <person name="Ferrer M."/>
        </authorList>
    </citation>
    <scope>NUCLEOTIDE SEQUENCE</scope>
</reference>
<proteinExistence type="predicted"/>
<sequence length="35" mass="4182">MKKTQESFHYLLKSLFSLYTDFVNSILFCSFAERS</sequence>
<evidence type="ECO:0000313" key="1">
    <source>
        <dbReference type="EMBL" id="EJX01669.1"/>
    </source>
</evidence>
<protein>
    <submittedName>
        <fullName evidence="1">Uncharacterized protein</fullName>
    </submittedName>
</protein>
<dbReference type="EMBL" id="AMCI01002868">
    <property type="protein sequence ID" value="EJX01669.1"/>
    <property type="molecule type" value="Genomic_DNA"/>
</dbReference>
<accession>J9G492</accession>
<gene>
    <name evidence="1" type="ORF">EVA_10227</name>
</gene>
<name>J9G492_9ZZZZ</name>
<comment type="caution">
    <text evidence="1">The sequence shown here is derived from an EMBL/GenBank/DDBJ whole genome shotgun (WGS) entry which is preliminary data.</text>
</comment>
<organism evidence="1">
    <name type="scientific">gut metagenome</name>
    <dbReference type="NCBI Taxonomy" id="749906"/>
    <lineage>
        <taxon>unclassified sequences</taxon>
        <taxon>metagenomes</taxon>
        <taxon>organismal metagenomes</taxon>
    </lineage>
</organism>
<dbReference type="AlphaFoldDB" id="J9G492"/>